<dbReference type="GO" id="GO:0046872">
    <property type="term" value="F:metal ion binding"/>
    <property type="evidence" value="ECO:0007669"/>
    <property type="project" value="UniProtKB-KW"/>
</dbReference>
<evidence type="ECO:0000256" key="3">
    <source>
        <dbReference type="ARBA" id="ARBA00022475"/>
    </source>
</evidence>
<comment type="subcellular location">
    <subcellularLocation>
        <location evidence="1">Cell membrane</location>
        <topology evidence="1">Multi-pass membrane protein</topology>
    </subcellularLocation>
</comment>
<keyword evidence="7" id="KW-0479">Metal-binding</keyword>
<evidence type="ECO:0000256" key="1">
    <source>
        <dbReference type="ARBA" id="ARBA00004651"/>
    </source>
</evidence>
<feature type="transmembrane region" description="Helical" evidence="8">
    <location>
        <begin position="130"/>
        <end position="148"/>
    </location>
</feature>
<evidence type="ECO:0000256" key="4">
    <source>
        <dbReference type="ARBA" id="ARBA00022692"/>
    </source>
</evidence>
<feature type="binding site" evidence="7">
    <location>
        <position position="195"/>
    </location>
    <ligand>
        <name>Zn(2+)</name>
        <dbReference type="ChEBI" id="CHEBI:29105"/>
    </ligand>
</feature>
<dbReference type="Proteomes" id="UP000245634">
    <property type="component" value="Unassembled WGS sequence"/>
</dbReference>
<keyword evidence="6 8" id="KW-0472">Membrane</keyword>
<proteinExistence type="inferred from homology"/>
<comment type="similarity">
    <text evidence="2">Belongs to the UPF0073 (Hly-III) family.</text>
</comment>
<dbReference type="EMBL" id="QGGL01000015">
    <property type="protein sequence ID" value="PWK08430.1"/>
    <property type="molecule type" value="Genomic_DNA"/>
</dbReference>
<keyword evidence="10" id="KW-1185">Reference proteome</keyword>
<feature type="transmembrane region" description="Helical" evidence="8">
    <location>
        <begin position="12"/>
        <end position="33"/>
    </location>
</feature>
<dbReference type="InterPro" id="IPR004254">
    <property type="entry name" value="AdipoR/HlyIII-related"/>
</dbReference>
<comment type="caution">
    <text evidence="9">The sequence shown here is derived from an EMBL/GenBank/DDBJ whole genome shotgun (WGS) entry which is preliminary data.</text>
</comment>
<accession>A0A316D5E9</accession>
<reference evidence="9 10" key="1">
    <citation type="submission" date="2018-05" db="EMBL/GenBank/DDBJ databases">
        <title>Genomic Encyclopedia of Type Strains, Phase IV (KMG-IV): sequencing the most valuable type-strain genomes for metagenomic binning, comparative biology and taxonomic classification.</title>
        <authorList>
            <person name="Goeker M."/>
        </authorList>
    </citation>
    <scope>NUCLEOTIDE SEQUENCE [LARGE SCALE GENOMIC DNA]</scope>
    <source>
        <strain evidence="9 10">DSM 18773</strain>
    </source>
</reference>
<dbReference type="RefSeq" id="WP_245884595.1">
    <property type="nucleotide sequence ID" value="NZ_QGGL01000015.1"/>
</dbReference>
<evidence type="ECO:0000313" key="10">
    <source>
        <dbReference type="Proteomes" id="UP000245634"/>
    </source>
</evidence>
<keyword evidence="5 8" id="KW-1133">Transmembrane helix</keyword>
<evidence type="ECO:0000313" key="9">
    <source>
        <dbReference type="EMBL" id="PWK08430.1"/>
    </source>
</evidence>
<dbReference type="AlphaFoldDB" id="A0A316D5E9"/>
<dbReference type="NCBIfam" id="TIGR01065">
    <property type="entry name" value="hlyIII"/>
    <property type="match status" value="1"/>
</dbReference>
<dbReference type="PANTHER" id="PTHR20855">
    <property type="entry name" value="ADIPOR/PROGESTIN RECEPTOR-RELATED"/>
    <property type="match status" value="1"/>
</dbReference>
<evidence type="ECO:0000256" key="5">
    <source>
        <dbReference type="ARBA" id="ARBA00022989"/>
    </source>
</evidence>
<feature type="transmembrane region" description="Helical" evidence="8">
    <location>
        <begin position="45"/>
        <end position="64"/>
    </location>
</feature>
<dbReference type="InterPro" id="IPR005744">
    <property type="entry name" value="Hy-lIII"/>
</dbReference>
<feature type="binding site" evidence="7">
    <location>
        <position position="191"/>
    </location>
    <ligand>
        <name>Zn(2+)</name>
        <dbReference type="ChEBI" id="CHEBI:29105"/>
    </ligand>
</feature>
<feature type="transmembrane region" description="Helical" evidence="8">
    <location>
        <begin position="154"/>
        <end position="176"/>
    </location>
</feature>
<feature type="transmembrane region" description="Helical" evidence="8">
    <location>
        <begin position="196"/>
        <end position="214"/>
    </location>
</feature>
<evidence type="ECO:0000256" key="7">
    <source>
        <dbReference type="PIRSR" id="PIRSR604254-1"/>
    </source>
</evidence>
<gene>
    <name evidence="9" type="ORF">C7459_11583</name>
</gene>
<evidence type="ECO:0000256" key="2">
    <source>
        <dbReference type="ARBA" id="ARBA00008488"/>
    </source>
</evidence>
<protein>
    <submittedName>
        <fullName evidence="9">Channel protein (Hemolysin III family)</fullName>
    </submittedName>
</protein>
<feature type="binding site" evidence="7">
    <location>
        <position position="62"/>
    </location>
    <ligand>
        <name>Zn(2+)</name>
        <dbReference type="ChEBI" id="CHEBI:29105"/>
    </ligand>
</feature>
<dbReference type="GO" id="GO:0140911">
    <property type="term" value="F:pore-forming activity"/>
    <property type="evidence" value="ECO:0007669"/>
    <property type="project" value="InterPro"/>
</dbReference>
<dbReference type="GO" id="GO:0005886">
    <property type="term" value="C:plasma membrane"/>
    <property type="evidence" value="ECO:0007669"/>
    <property type="project" value="UniProtKB-SubCell"/>
</dbReference>
<keyword evidence="4 8" id="KW-0812">Transmembrane</keyword>
<organism evidence="9 10">
    <name type="scientific">Tumebacillus permanentifrigoris</name>
    <dbReference type="NCBI Taxonomy" id="378543"/>
    <lineage>
        <taxon>Bacteria</taxon>
        <taxon>Bacillati</taxon>
        <taxon>Bacillota</taxon>
        <taxon>Bacilli</taxon>
        <taxon>Bacillales</taxon>
        <taxon>Alicyclobacillaceae</taxon>
        <taxon>Tumebacillus</taxon>
    </lineage>
</organism>
<sequence length="216" mass="23805">MKFVQVKEPVNAWSHLLTCAAAVIGLIYLVVTYSEQTAGKLSSLIIYGASMIVLFLASGLYHAIRTTPKKELWLRKFDHVSIFLLIAGTYTPMFAYGLHGAWQVTMLSVVWGLAGIGMLLKLFFMGVPRWISTLLYLGLGWLAIVPLYKLSQGLPSGAILFMFLGGMAYTIGAVIYGTKKLDLIPGKFGFHEVWHMFVSAGSALHFVMIAFFVATV</sequence>
<evidence type="ECO:0000256" key="6">
    <source>
        <dbReference type="ARBA" id="ARBA00023136"/>
    </source>
</evidence>
<keyword evidence="3" id="KW-1003">Cell membrane</keyword>
<evidence type="ECO:0000256" key="8">
    <source>
        <dbReference type="SAM" id="Phobius"/>
    </source>
</evidence>
<dbReference type="PANTHER" id="PTHR20855:SF3">
    <property type="entry name" value="LD03007P"/>
    <property type="match status" value="1"/>
</dbReference>
<feature type="transmembrane region" description="Helical" evidence="8">
    <location>
        <begin position="76"/>
        <end position="95"/>
    </location>
</feature>
<keyword evidence="7" id="KW-0862">Zinc</keyword>
<dbReference type="Pfam" id="PF03006">
    <property type="entry name" value="HlyIII"/>
    <property type="match status" value="1"/>
</dbReference>
<name>A0A316D5E9_9BACL</name>